<gene>
    <name evidence="1" type="ORF">TVAG_079700</name>
</gene>
<protein>
    <submittedName>
        <fullName evidence="1">Uncharacterized protein</fullName>
    </submittedName>
</protein>
<reference evidence="1" key="2">
    <citation type="journal article" date="2007" name="Science">
        <title>Draft genome sequence of the sexually transmitted pathogen Trichomonas vaginalis.</title>
        <authorList>
            <person name="Carlton J.M."/>
            <person name="Hirt R.P."/>
            <person name="Silva J.C."/>
            <person name="Delcher A.L."/>
            <person name="Schatz M."/>
            <person name="Zhao Q."/>
            <person name="Wortman J.R."/>
            <person name="Bidwell S.L."/>
            <person name="Alsmark U.C.M."/>
            <person name="Besteiro S."/>
            <person name="Sicheritz-Ponten T."/>
            <person name="Noel C.J."/>
            <person name="Dacks J.B."/>
            <person name="Foster P.G."/>
            <person name="Simillion C."/>
            <person name="Van de Peer Y."/>
            <person name="Miranda-Saavedra D."/>
            <person name="Barton G.J."/>
            <person name="Westrop G.D."/>
            <person name="Mueller S."/>
            <person name="Dessi D."/>
            <person name="Fiori P.L."/>
            <person name="Ren Q."/>
            <person name="Paulsen I."/>
            <person name="Zhang H."/>
            <person name="Bastida-Corcuera F.D."/>
            <person name="Simoes-Barbosa A."/>
            <person name="Brown M.T."/>
            <person name="Hayes R.D."/>
            <person name="Mukherjee M."/>
            <person name="Okumura C.Y."/>
            <person name="Schneider R."/>
            <person name="Smith A.J."/>
            <person name="Vanacova S."/>
            <person name="Villalvazo M."/>
            <person name="Haas B.J."/>
            <person name="Pertea M."/>
            <person name="Feldblyum T.V."/>
            <person name="Utterback T.R."/>
            <person name="Shu C.L."/>
            <person name="Osoegawa K."/>
            <person name="de Jong P.J."/>
            <person name="Hrdy I."/>
            <person name="Horvathova L."/>
            <person name="Zubacova Z."/>
            <person name="Dolezal P."/>
            <person name="Malik S.B."/>
            <person name="Logsdon J.M. Jr."/>
            <person name="Henze K."/>
            <person name="Gupta A."/>
            <person name="Wang C.C."/>
            <person name="Dunne R.L."/>
            <person name="Upcroft J.A."/>
            <person name="Upcroft P."/>
            <person name="White O."/>
            <person name="Salzberg S.L."/>
            <person name="Tang P."/>
            <person name="Chiu C.-H."/>
            <person name="Lee Y.-S."/>
            <person name="Embley T.M."/>
            <person name="Coombs G.H."/>
            <person name="Mottram J.C."/>
            <person name="Tachezy J."/>
            <person name="Fraser-Liggett C.M."/>
            <person name="Johnson P.J."/>
        </authorList>
    </citation>
    <scope>NUCLEOTIDE SEQUENCE [LARGE SCALE GENOMIC DNA]</scope>
    <source>
        <strain evidence="1">G3</strain>
    </source>
</reference>
<sequence>MFNRCYKDIIVILKSGLTAFPEEINYLFELERYGCPNFLRRLVSCFNDEDIKTMTDLMEALRIPLMAKIEINVIVFLIIIERKMASHALRYYMNIMYDNDCRLSAIGFLEACVSYKFLIRETLDAIDSNDFEELVCIALECEFEVKRSLITIISKYIEFHRFDAVEAAVQIGILKAIKSFISDHIQLVLDSLNAIIGKYYEEKRGDVIYSFIEENKIIKKLNEA</sequence>
<dbReference type="KEGG" id="tva:4766615"/>
<dbReference type="VEuPathDB" id="TrichDB:TVAG_079700"/>
<dbReference type="Proteomes" id="UP000001542">
    <property type="component" value="Unassembled WGS sequence"/>
</dbReference>
<keyword evidence="2" id="KW-1185">Reference proteome</keyword>
<evidence type="ECO:0000313" key="2">
    <source>
        <dbReference type="Proteomes" id="UP000001542"/>
    </source>
</evidence>
<dbReference type="EMBL" id="DS113373">
    <property type="protein sequence ID" value="EAY08710.1"/>
    <property type="molecule type" value="Genomic_DNA"/>
</dbReference>
<dbReference type="AlphaFoldDB" id="A2EFA0"/>
<name>A2EFA0_TRIV3</name>
<organism evidence="1 2">
    <name type="scientific">Trichomonas vaginalis (strain ATCC PRA-98 / G3)</name>
    <dbReference type="NCBI Taxonomy" id="412133"/>
    <lineage>
        <taxon>Eukaryota</taxon>
        <taxon>Metamonada</taxon>
        <taxon>Parabasalia</taxon>
        <taxon>Trichomonadida</taxon>
        <taxon>Trichomonadidae</taxon>
        <taxon>Trichomonas</taxon>
    </lineage>
</organism>
<dbReference type="RefSeq" id="XP_001320933.1">
    <property type="nucleotide sequence ID" value="XM_001320898.1"/>
</dbReference>
<dbReference type="InParanoid" id="A2EFA0"/>
<evidence type="ECO:0000313" key="1">
    <source>
        <dbReference type="EMBL" id="EAY08710.1"/>
    </source>
</evidence>
<dbReference type="SMR" id="A2EFA0"/>
<reference evidence="1" key="1">
    <citation type="submission" date="2006-10" db="EMBL/GenBank/DDBJ databases">
        <authorList>
            <person name="Amadeo P."/>
            <person name="Zhao Q."/>
            <person name="Wortman J."/>
            <person name="Fraser-Liggett C."/>
            <person name="Carlton J."/>
        </authorList>
    </citation>
    <scope>NUCLEOTIDE SEQUENCE</scope>
    <source>
        <strain evidence="1">G3</strain>
    </source>
</reference>
<proteinExistence type="predicted"/>
<dbReference type="VEuPathDB" id="TrichDB:TVAGG3_1030590"/>
<accession>A2EFA0</accession>